<accession>A0ABZ2XAF8</accession>
<organism evidence="1 2">
    <name type="scientific">Fusarium acuminatum</name>
    <dbReference type="NCBI Taxonomy" id="5515"/>
    <lineage>
        <taxon>Eukaryota</taxon>
        <taxon>Fungi</taxon>
        <taxon>Dikarya</taxon>
        <taxon>Ascomycota</taxon>
        <taxon>Pezizomycotina</taxon>
        <taxon>Sordariomycetes</taxon>
        <taxon>Hypocreomycetidae</taxon>
        <taxon>Hypocreales</taxon>
        <taxon>Nectriaceae</taxon>
        <taxon>Fusarium</taxon>
        <taxon>Fusarium tricinctum species complex</taxon>
    </lineage>
</organism>
<proteinExistence type="predicted"/>
<reference evidence="1 2" key="1">
    <citation type="submission" date="2024-04" db="EMBL/GenBank/DDBJ databases">
        <title>Complete genome sequence of Fusarium acuminatum.</title>
        <authorList>
            <person name="Lan B."/>
        </authorList>
    </citation>
    <scope>NUCLEOTIDE SEQUENCE [LARGE SCALE GENOMIC DNA]</scope>
    <source>
        <strain evidence="1">1A</strain>
    </source>
</reference>
<evidence type="ECO:0000313" key="2">
    <source>
        <dbReference type="Proteomes" id="UP001489902"/>
    </source>
</evidence>
<evidence type="ECO:0000313" key="1">
    <source>
        <dbReference type="EMBL" id="WZH49450.1"/>
    </source>
</evidence>
<sequence length="255" mass="28819">MSLVYFQCCGRKRKQAVEEPAPQADPQATTQAINLEDVRDTPRRRSTDIEVSDIKGSDIDDTALAPANGFLAGNFRLPTYRPKNEVPQFFSPANWVLLTISDVLSTMRKDSHLARCVLFETVRLRRSLFSVGPVKLSQDARAVDMQLIELDKVLGQGDELIQGDWGEESKEKQDRVLKGEPFQKALRTAKKSLLDLEKTFNDEILNELKNGMQGKESIDYGQIVGKVGNLNNELRQVYDKVTTLYYKEEKAADLH</sequence>
<gene>
    <name evidence="1" type="ORF">QYS62_010651</name>
</gene>
<name>A0ABZ2XAF8_9HYPO</name>
<dbReference type="EMBL" id="CP151265">
    <property type="protein sequence ID" value="WZH49450.1"/>
    <property type="molecule type" value="Genomic_DNA"/>
</dbReference>
<dbReference type="Proteomes" id="UP001489902">
    <property type="component" value="Chromosome 6"/>
</dbReference>
<protein>
    <submittedName>
        <fullName evidence="1">Uncharacterized protein</fullName>
    </submittedName>
</protein>
<keyword evidence="2" id="KW-1185">Reference proteome</keyword>